<reference evidence="2 3" key="2">
    <citation type="submission" date="2018-11" db="EMBL/GenBank/DDBJ databases">
        <authorList>
            <consortium name="Pathogen Informatics"/>
        </authorList>
    </citation>
    <scope>NUCLEOTIDE SEQUENCE [LARGE SCALE GENOMIC DNA]</scope>
</reference>
<protein>
    <submittedName>
        <fullName evidence="2 4">Uncharacterized protein</fullName>
    </submittedName>
</protein>
<organism evidence="4">
    <name type="scientific">Nippostrongylus brasiliensis</name>
    <name type="common">Rat hookworm</name>
    <dbReference type="NCBI Taxonomy" id="27835"/>
    <lineage>
        <taxon>Eukaryota</taxon>
        <taxon>Metazoa</taxon>
        <taxon>Ecdysozoa</taxon>
        <taxon>Nematoda</taxon>
        <taxon>Chromadorea</taxon>
        <taxon>Rhabditida</taxon>
        <taxon>Rhabditina</taxon>
        <taxon>Rhabditomorpha</taxon>
        <taxon>Strongyloidea</taxon>
        <taxon>Heligmosomidae</taxon>
        <taxon>Nippostrongylus</taxon>
    </lineage>
</organism>
<dbReference type="EMBL" id="UYSL01001563">
    <property type="protein sequence ID" value="VDL65339.1"/>
    <property type="molecule type" value="Genomic_DNA"/>
</dbReference>
<evidence type="ECO:0000313" key="4">
    <source>
        <dbReference type="WBParaSite" id="NBR_0000174901-mRNA-1"/>
    </source>
</evidence>
<dbReference type="Proteomes" id="UP000271162">
    <property type="component" value="Unassembled WGS sequence"/>
</dbReference>
<dbReference type="STRING" id="27835.A0A0N4XGU7"/>
<sequence length="242" mass="28588">MDNLSTEADELVQSFQNSGYRYTSKIRTRLVLLLLQLIPAESEIKRQENPELQQKLDDIVYLLETKMRVKYDRLKQRFFGPTLLPFAMMQAPTQNELQNAILRYGTTPTTITFLPASNRITDTAAEQQQQVQQRQQFLPSSTANRQPIVYPPQFSSAQRPPYQPTQSQFSFPSIGPPQDYGPSQQFYWPLSYQRLGYGPYQDMRVQQPSTSSQQWYWPQSVPLQRYQRQSYYWPYRTRRAYQ</sequence>
<name>A0A0N4XGU7_NIPBR</name>
<accession>A0A0N4XGU7</accession>
<proteinExistence type="predicted"/>
<evidence type="ECO:0000313" key="3">
    <source>
        <dbReference type="Proteomes" id="UP000271162"/>
    </source>
</evidence>
<evidence type="ECO:0000256" key="1">
    <source>
        <dbReference type="SAM" id="MobiDB-lite"/>
    </source>
</evidence>
<keyword evidence="3" id="KW-1185">Reference proteome</keyword>
<reference evidence="4" key="1">
    <citation type="submission" date="2017-02" db="UniProtKB">
        <authorList>
            <consortium name="WormBaseParasite"/>
        </authorList>
    </citation>
    <scope>IDENTIFICATION</scope>
</reference>
<dbReference type="OMA" id="RYSYFPY"/>
<dbReference type="AlphaFoldDB" id="A0A0N4XGU7"/>
<feature type="region of interest" description="Disordered" evidence="1">
    <location>
        <begin position="151"/>
        <end position="175"/>
    </location>
</feature>
<dbReference type="WBParaSite" id="NBR_0000174901-mRNA-1">
    <property type="protein sequence ID" value="NBR_0000174901-mRNA-1"/>
    <property type="gene ID" value="NBR_0000174901"/>
</dbReference>
<evidence type="ECO:0000313" key="2">
    <source>
        <dbReference type="EMBL" id="VDL65339.1"/>
    </source>
</evidence>
<feature type="compositionally biased region" description="Polar residues" evidence="1">
    <location>
        <begin position="153"/>
        <end position="171"/>
    </location>
</feature>
<gene>
    <name evidence="2" type="ORF">NBR_LOCUS1750</name>
</gene>